<dbReference type="PROSITE" id="PS00211">
    <property type="entry name" value="ABC_TRANSPORTER_1"/>
    <property type="match status" value="1"/>
</dbReference>
<dbReference type="FunFam" id="3.40.50.300:FF:000016">
    <property type="entry name" value="Oligopeptide ABC transporter ATP-binding component"/>
    <property type="match status" value="1"/>
</dbReference>
<dbReference type="GO" id="GO:0016887">
    <property type="term" value="F:ATP hydrolysis activity"/>
    <property type="evidence" value="ECO:0007669"/>
    <property type="project" value="InterPro"/>
</dbReference>
<dbReference type="InterPro" id="IPR003593">
    <property type="entry name" value="AAA+_ATPase"/>
</dbReference>
<dbReference type="GO" id="GO:0005524">
    <property type="term" value="F:ATP binding"/>
    <property type="evidence" value="ECO:0007669"/>
    <property type="project" value="UniProtKB-KW"/>
</dbReference>
<dbReference type="OrthoDB" id="9815712at2"/>
<comment type="subcellular location">
    <subcellularLocation>
        <location evidence="1">Cell inner membrane</location>
        <topology evidence="1">Peripheral membrane protein</topology>
    </subcellularLocation>
</comment>
<dbReference type="InterPro" id="IPR017871">
    <property type="entry name" value="ABC_transporter-like_CS"/>
</dbReference>
<dbReference type="PROSITE" id="PS50893">
    <property type="entry name" value="ABC_TRANSPORTER_2"/>
    <property type="match status" value="1"/>
</dbReference>
<evidence type="ECO:0000256" key="4">
    <source>
        <dbReference type="ARBA" id="ARBA00022475"/>
    </source>
</evidence>
<evidence type="ECO:0000256" key="7">
    <source>
        <dbReference type="ARBA" id="ARBA00023136"/>
    </source>
</evidence>
<dbReference type="PANTHER" id="PTHR43297">
    <property type="entry name" value="OLIGOPEPTIDE TRANSPORT ATP-BINDING PROTEIN APPD"/>
    <property type="match status" value="1"/>
</dbReference>
<dbReference type="AlphaFoldDB" id="A0A1I4Q6Z0"/>
<dbReference type="CDD" id="cd03257">
    <property type="entry name" value="ABC_NikE_OppD_transporters"/>
    <property type="match status" value="1"/>
</dbReference>
<dbReference type="STRING" id="582667.SAMN05192568_102845"/>
<dbReference type="InterPro" id="IPR003439">
    <property type="entry name" value="ABC_transporter-like_ATP-bd"/>
</dbReference>
<reference evidence="10" key="1">
    <citation type="submission" date="2016-10" db="EMBL/GenBank/DDBJ databases">
        <authorList>
            <person name="Varghese N."/>
            <person name="Submissions S."/>
        </authorList>
    </citation>
    <scope>NUCLEOTIDE SEQUENCE [LARGE SCALE GENOMIC DNA]</scope>
    <source>
        <strain evidence="10">BL36</strain>
    </source>
</reference>
<evidence type="ECO:0000256" key="5">
    <source>
        <dbReference type="ARBA" id="ARBA00022741"/>
    </source>
</evidence>
<comment type="similarity">
    <text evidence="2">Belongs to the ABC transporter superfamily.</text>
</comment>
<evidence type="ECO:0000256" key="6">
    <source>
        <dbReference type="ARBA" id="ARBA00022840"/>
    </source>
</evidence>
<dbReference type="Proteomes" id="UP000199048">
    <property type="component" value="Unassembled WGS sequence"/>
</dbReference>
<evidence type="ECO:0000259" key="8">
    <source>
        <dbReference type="PROSITE" id="PS50893"/>
    </source>
</evidence>
<dbReference type="GO" id="GO:0055085">
    <property type="term" value="P:transmembrane transport"/>
    <property type="evidence" value="ECO:0007669"/>
    <property type="project" value="UniProtKB-ARBA"/>
</dbReference>
<dbReference type="RefSeq" id="WP_092044259.1">
    <property type="nucleotide sequence ID" value="NZ_FOTK01000028.1"/>
</dbReference>
<keyword evidence="3" id="KW-0813">Transport</keyword>
<dbReference type="SMART" id="SM00382">
    <property type="entry name" value="AAA"/>
    <property type="match status" value="1"/>
</dbReference>
<dbReference type="InterPro" id="IPR027417">
    <property type="entry name" value="P-loop_NTPase"/>
</dbReference>
<keyword evidence="10" id="KW-1185">Reference proteome</keyword>
<dbReference type="Pfam" id="PF00005">
    <property type="entry name" value="ABC_tran"/>
    <property type="match status" value="1"/>
</dbReference>
<dbReference type="GO" id="GO:0005886">
    <property type="term" value="C:plasma membrane"/>
    <property type="evidence" value="ECO:0007669"/>
    <property type="project" value="UniProtKB-SubCell"/>
</dbReference>
<sequence length="331" mass="35798">MTVLLDVRDLSISFPNARPVQELSFTIEEGETLAIVGESGSGKSLTALALLRLLPRTAQMSAGRVRFAGRDLLALSEREFRKLRGRDLAMIFQEPMTALNPVLPIGAQVAEVLRLHLGLSRKAAARRAVEVLDLVRIPDPARRATAYPHQLSGGQRQRVMIAIAVAAHPSLLVADEPTTALDVTIQAQILDLLAQLRRDLSMALLLITHDLGVVAEWADRVIALYAGRKVEEARPEQLLGTPRHPYTQGLMAASPRQRVGYHYTDGPLIEIPGHIGSAAGEAGCPFAPRCGFTEPSCRTSMPPLLAREEGRLVACPVTAAREISHGHAVGL</sequence>
<dbReference type="InterPro" id="IPR013563">
    <property type="entry name" value="Oligopep_ABC_C"/>
</dbReference>
<feature type="domain" description="ABC transporter" evidence="8">
    <location>
        <begin position="5"/>
        <end position="251"/>
    </location>
</feature>
<dbReference type="EMBL" id="FOTK01000028">
    <property type="protein sequence ID" value="SFM35425.1"/>
    <property type="molecule type" value="Genomic_DNA"/>
</dbReference>
<keyword evidence="5" id="KW-0547">Nucleotide-binding</keyword>
<accession>A0A1I4Q6Z0</accession>
<keyword evidence="4" id="KW-1003">Cell membrane</keyword>
<dbReference type="Gene3D" id="3.40.50.300">
    <property type="entry name" value="P-loop containing nucleotide triphosphate hydrolases"/>
    <property type="match status" value="1"/>
</dbReference>
<keyword evidence="6 9" id="KW-0067">ATP-binding</keyword>
<evidence type="ECO:0000256" key="3">
    <source>
        <dbReference type="ARBA" id="ARBA00022448"/>
    </source>
</evidence>
<dbReference type="Pfam" id="PF08352">
    <property type="entry name" value="oligo_HPY"/>
    <property type="match status" value="1"/>
</dbReference>
<organism evidence="9 10">
    <name type="scientific">Methylobacterium pseudosasicola</name>
    <dbReference type="NCBI Taxonomy" id="582667"/>
    <lineage>
        <taxon>Bacteria</taxon>
        <taxon>Pseudomonadati</taxon>
        <taxon>Pseudomonadota</taxon>
        <taxon>Alphaproteobacteria</taxon>
        <taxon>Hyphomicrobiales</taxon>
        <taxon>Methylobacteriaceae</taxon>
        <taxon>Methylobacterium</taxon>
    </lineage>
</organism>
<evidence type="ECO:0000313" key="10">
    <source>
        <dbReference type="Proteomes" id="UP000199048"/>
    </source>
</evidence>
<dbReference type="SUPFAM" id="SSF52540">
    <property type="entry name" value="P-loop containing nucleoside triphosphate hydrolases"/>
    <property type="match status" value="1"/>
</dbReference>
<protein>
    <submittedName>
        <fullName evidence="9">Peptide/nickel transport system ATP-binding protein</fullName>
    </submittedName>
</protein>
<dbReference type="InterPro" id="IPR050388">
    <property type="entry name" value="ABC_Ni/Peptide_Import"/>
</dbReference>
<dbReference type="NCBIfam" id="TIGR01727">
    <property type="entry name" value="oligo_HPY"/>
    <property type="match status" value="1"/>
</dbReference>
<evidence type="ECO:0000256" key="2">
    <source>
        <dbReference type="ARBA" id="ARBA00005417"/>
    </source>
</evidence>
<name>A0A1I4Q6Z0_9HYPH</name>
<dbReference type="PANTHER" id="PTHR43297:SF2">
    <property type="entry name" value="DIPEPTIDE TRANSPORT ATP-BINDING PROTEIN DPPD"/>
    <property type="match status" value="1"/>
</dbReference>
<evidence type="ECO:0000256" key="1">
    <source>
        <dbReference type="ARBA" id="ARBA00004417"/>
    </source>
</evidence>
<dbReference type="GO" id="GO:0015833">
    <property type="term" value="P:peptide transport"/>
    <property type="evidence" value="ECO:0007669"/>
    <property type="project" value="InterPro"/>
</dbReference>
<keyword evidence="7" id="KW-0472">Membrane</keyword>
<evidence type="ECO:0000313" key="9">
    <source>
        <dbReference type="EMBL" id="SFM35425.1"/>
    </source>
</evidence>
<gene>
    <name evidence="9" type="ORF">SAMN05192568_102845</name>
</gene>
<proteinExistence type="inferred from homology"/>